<reference evidence="2 4" key="1">
    <citation type="journal article" date="2014" name="Am. J. Bot.">
        <title>Genome assembly and annotation for red clover (Trifolium pratense; Fabaceae).</title>
        <authorList>
            <person name="Istvanek J."/>
            <person name="Jaros M."/>
            <person name="Krenek A."/>
            <person name="Repkova J."/>
        </authorList>
    </citation>
    <scope>NUCLEOTIDE SEQUENCE [LARGE SCALE GENOMIC DNA]</scope>
    <source>
        <strain evidence="4">cv. Tatra</strain>
        <tissue evidence="2">Young leaves</tissue>
    </source>
</reference>
<evidence type="ECO:0000313" key="3">
    <source>
        <dbReference type="EMBL" id="PNX96501.1"/>
    </source>
</evidence>
<comment type="caution">
    <text evidence="2">The sequence shown here is derived from an EMBL/GenBank/DDBJ whole genome shotgun (WGS) entry which is preliminary data.</text>
</comment>
<evidence type="ECO:0000256" key="1">
    <source>
        <dbReference type="SAM" id="MobiDB-lite"/>
    </source>
</evidence>
<evidence type="ECO:0000313" key="2">
    <source>
        <dbReference type="EMBL" id="PNX81690.1"/>
    </source>
</evidence>
<reference evidence="2 4" key="2">
    <citation type="journal article" date="2017" name="Front. Plant Sci.">
        <title>Gene Classification and Mining of Molecular Markers Useful in Red Clover (Trifolium pratense) Breeding.</title>
        <authorList>
            <person name="Istvanek J."/>
            <person name="Dluhosova J."/>
            <person name="Dluhos P."/>
            <person name="Patkova L."/>
            <person name="Nedelnik J."/>
            <person name="Repkova J."/>
        </authorList>
    </citation>
    <scope>NUCLEOTIDE SEQUENCE [LARGE SCALE GENOMIC DNA]</scope>
    <source>
        <strain evidence="4">cv. Tatra</strain>
        <tissue evidence="2">Young leaves</tissue>
    </source>
</reference>
<dbReference type="EMBL" id="ASHM01040377">
    <property type="protein sequence ID" value="PNX81690.1"/>
    <property type="molecule type" value="Genomic_DNA"/>
</dbReference>
<evidence type="ECO:0000313" key="4">
    <source>
        <dbReference type="Proteomes" id="UP000236291"/>
    </source>
</evidence>
<dbReference type="AlphaFoldDB" id="A0A2K3LT19"/>
<name>A0A2K3LT19_TRIPR</name>
<protein>
    <submittedName>
        <fullName evidence="2">Uncharacterized protein</fullName>
    </submittedName>
</protein>
<dbReference type="EMBL" id="ASHM01014573">
    <property type="protein sequence ID" value="PNX96501.1"/>
    <property type="molecule type" value="Genomic_DNA"/>
</dbReference>
<dbReference type="Proteomes" id="UP000236291">
    <property type="component" value="Unassembled WGS sequence"/>
</dbReference>
<gene>
    <name evidence="3" type="ORF">L195_g019709</name>
    <name evidence="2" type="ORF">L195_g037714</name>
</gene>
<organism evidence="2 4">
    <name type="scientific">Trifolium pratense</name>
    <name type="common">Red clover</name>
    <dbReference type="NCBI Taxonomy" id="57577"/>
    <lineage>
        <taxon>Eukaryota</taxon>
        <taxon>Viridiplantae</taxon>
        <taxon>Streptophyta</taxon>
        <taxon>Embryophyta</taxon>
        <taxon>Tracheophyta</taxon>
        <taxon>Spermatophyta</taxon>
        <taxon>Magnoliopsida</taxon>
        <taxon>eudicotyledons</taxon>
        <taxon>Gunneridae</taxon>
        <taxon>Pentapetalae</taxon>
        <taxon>rosids</taxon>
        <taxon>fabids</taxon>
        <taxon>Fabales</taxon>
        <taxon>Fabaceae</taxon>
        <taxon>Papilionoideae</taxon>
        <taxon>50 kb inversion clade</taxon>
        <taxon>NPAAA clade</taxon>
        <taxon>Hologalegina</taxon>
        <taxon>IRL clade</taxon>
        <taxon>Trifolieae</taxon>
        <taxon>Trifolium</taxon>
    </lineage>
</organism>
<feature type="region of interest" description="Disordered" evidence="1">
    <location>
        <begin position="34"/>
        <end position="58"/>
    </location>
</feature>
<proteinExistence type="predicted"/>
<sequence>MGVVVGAERDGNGRGRNLLNINVAGEASAVARFPTDYGGEDRGCGSGKSRGHERENVKGEANKYLSENSHFIMDFRRPFQSNLRCF</sequence>
<accession>A0A2K3LT19</accession>